<sequence length="412" mass="43129">MMRQIKRVLWATTTALALAGCTSAYGSADSVPAPAPAPAAAVPAVTQSMPADMASLDPSDSILFWSDERRSAAFRAMEDSFPGLEVAPAADPRVLPRASEMLPGTVQREIRAYMDETNAAGVMVLKDGKVIAEHYGLGFGPEGRWTSFSVAKSFTSTLLGAAIADGAIASVDTPVTDIIPALAGTAYDGVSVGQIASMTSGVAWNEDYTDPDSDVAKMLAVTPVEGESQAVTYARTLEREAPAGEKWVYKTLETNLLGLIVEQATGQSLAAYAAEKIVNPAGFAGGMFWMQDLTGGNIGGCCLSLRLSDYARMGQFALEGGDGVVPEGWFAKAGSSLVDFGPQAPGFGYGYQWWTYPGDMYGAQGIFGQAITIVPEESLVVAVVSNWKTATSAPARDGFRALVGSIREAAAD</sequence>
<dbReference type="EMBL" id="AP019389">
    <property type="protein sequence ID" value="BBI21037.1"/>
    <property type="molecule type" value="Genomic_DNA"/>
</dbReference>
<keyword evidence="1" id="KW-0732">Signal</keyword>
<keyword evidence="4" id="KW-1185">Reference proteome</keyword>
<dbReference type="InterPro" id="IPR050789">
    <property type="entry name" value="Diverse_Enzym_Activities"/>
</dbReference>
<evidence type="ECO:0000313" key="3">
    <source>
        <dbReference type="EMBL" id="BBI21037.1"/>
    </source>
</evidence>
<dbReference type="PANTHER" id="PTHR43283:SF14">
    <property type="entry name" value="BLL8153 PROTEIN"/>
    <property type="match status" value="1"/>
</dbReference>
<feature type="signal peptide" evidence="1">
    <location>
        <begin position="1"/>
        <end position="19"/>
    </location>
</feature>
<dbReference type="RefSeq" id="WP_331852698.1">
    <property type="nucleotide sequence ID" value="NZ_AP019389.1"/>
</dbReference>
<feature type="domain" description="Beta-lactamase-related" evidence="2">
    <location>
        <begin position="339"/>
        <end position="403"/>
    </location>
</feature>
<dbReference type="SUPFAM" id="SSF56601">
    <property type="entry name" value="beta-lactamase/transpeptidase-like"/>
    <property type="match status" value="1"/>
</dbReference>
<gene>
    <name evidence="3" type="ORF">EKJ_18840</name>
</gene>
<organism evidence="3 4">
    <name type="scientific">Qipengyuania flava</name>
    <dbReference type="NCBI Taxonomy" id="192812"/>
    <lineage>
        <taxon>Bacteria</taxon>
        <taxon>Pseudomonadati</taxon>
        <taxon>Pseudomonadota</taxon>
        <taxon>Alphaproteobacteria</taxon>
        <taxon>Sphingomonadales</taxon>
        <taxon>Erythrobacteraceae</taxon>
        <taxon>Qipengyuania</taxon>
    </lineage>
</organism>
<feature type="domain" description="Beta-lactamase-related" evidence="2">
    <location>
        <begin position="107"/>
        <end position="283"/>
    </location>
</feature>
<evidence type="ECO:0000259" key="2">
    <source>
        <dbReference type="Pfam" id="PF00144"/>
    </source>
</evidence>
<dbReference type="Proteomes" id="UP000290057">
    <property type="component" value="Chromosome"/>
</dbReference>
<dbReference type="Pfam" id="PF00144">
    <property type="entry name" value="Beta-lactamase"/>
    <property type="match status" value="2"/>
</dbReference>
<dbReference type="AlphaFoldDB" id="A0A3T1CJ82"/>
<accession>A0A3T1CJ82</accession>
<evidence type="ECO:0000313" key="4">
    <source>
        <dbReference type="Proteomes" id="UP000290057"/>
    </source>
</evidence>
<protein>
    <recommendedName>
        <fullName evidence="2">Beta-lactamase-related domain-containing protein</fullName>
    </recommendedName>
</protein>
<dbReference type="InterPro" id="IPR012338">
    <property type="entry name" value="Beta-lactam/transpept-like"/>
</dbReference>
<dbReference type="Gene3D" id="3.40.710.10">
    <property type="entry name" value="DD-peptidase/beta-lactamase superfamily"/>
    <property type="match status" value="1"/>
</dbReference>
<dbReference type="PROSITE" id="PS51257">
    <property type="entry name" value="PROKAR_LIPOPROTEIN"/>
    <property type="match status" value="1"/>
</dbReference>
<name>A0A3T1CJ82_9SPHN</name>
<dbReference type="PANTHER" id="PTHR43283">
    <property type="entry name" value="BETA-LACTAMASE-RELATED"/>
    <property type="match status" value="1"/>
</dbReference>
<dbReference type="InterPro" id="IPR001466">
    <property type="entry name" value="Beta-lactam-related"/>
</dbReference>
<feature type="chain" id="PRO_5019170466" description="Beta-lactamase-related domain-containing protein" evidence="1">
    <location>
        <begin position="20"/>
        <end position="412"/>
    </location>
</feature>
<proteinExistence type="predicted"/>
<reference evidence="3 4" key="1">
    <citation type="submission" date="2019-01" db="EMBL/GenBank/DDBJ databases">
        <title>Complete genome sequence of Erythrobacter flavus KJ5.</title>
        <authorList>
            <person name="Kanesaki Y."/>
            <person name="Brotosudarmo T."/>
            <person name="Moriuchi R."/>
            <person name="Awai K."/>
        </authorList>
    </citation>
    <scope>NUCLEOTIDE SEQUENCE [LARGE SCALE GENOMIC DNA]</scope>
    <source>
        <strain evidence="3 4">KJ5</strain>
    </source>
</reference>
<evidence type="ECO:0000256" key="1">
    <source>
        <dbReference type="SAM" id="SignalP"/>
    </source>
</evidence>